<keyword evidence="3" id="KW-1185">Reference proteome</keyword>
<evidence type="ECO:0008006" key="4">
    <source>
        <dbReference type="Google" id="ProtNLM"/>
    </source>
</evidence>
<protein>
    <recommendedName>
        <fullName evidence="4">DUF4367 domain-containing protein</fullName>
    </recommendedName>
</protein>
<proteinExistence type="predicted"/>
<gene>
    <name evidence="2" type="ORF">D7Z26_22315</name>
</gene>
<comment type="caution">
    <text evidence="2">The sequence shown here is derived from an EMBL/GenBank/DDBJ whole genome shotgun (WGS) entry which is preliminary data.</text>
</comment>
<evidence type="ECO:0000313" key="2">
    <source>
        <dbReference type="EMBL" id="RKP47945.1"/>
    </source>
</evidence>
<evidence type="ECO:0000313" key="3">
    <source>
        <dbReference type="Proteomes" id="UP000282076"/>
    </source>
</evidence>
<dbReference type="AlphaFoldDB" id="A0A494XB13"/>
<evidence type="ECO:0000256" key="1">
    <source>
        <dbReference type="SAM" id="Phobius"/>
    </source>
</evidence>
<accession>A0A494XB13</accession>
<feature type="transmembrane region" description="Helical" evidence="1">
    <location>
        <begin position="54"/>
        <end position="73"/>
    </location>
</feature>
<keyword evidence="1" id="KW-0812">Transmembrane</keyword>
<reference evidence="2 3" key="1">
    <citation type="submission" date="2018-10" db="EMBL/GenBank/DDBJ databases">
        <title>Cohnella sp. M2MS4P-1, whole genome shotgun sequence.</title>
        <authorList>
            <person name="Tuo L."/>
        </authorList>
    </citation>
    <scope>NUCLEOTIDE SEQUENCE [LARGE SCALE GENOMIC DNA]</scope>
    <source>
        <strain evidence="2 3">M2MS4P-1</strain>
    </source>
</reference>
<keyword evidence="1" id="KW-1133">Transmembrane helix</keyword>
<dbReference type="OrthoDB" id="2657755at2"/>
<sequence length="322" mass="36283">MERAAIKREYQDIIMASNQETLPEIDVVERVMGRINGLGDRRSSFLQGIMRNTTVLGSLIGLILMVSVTAYAASEYIQIRNTAGTVKVQYIPATNEAAGSATAYHKYAKLAQAFAKPGELIAYYVKDNKASKKEAVLQFEYKEQRIRSYSDFEKEIKRTGAPKLPEVANGYAFDYGKVFPSIPSTDAEKGKAFYRDNLRELTARANKDASGEKMFMKAVPWSEPATVSGIYTKGKAHIGIYATLMHGGDMYVEQEQENKTDKIRVAGTEVVYNSVKKQSVSYEYLNWYNEEQDAYYTLTSYGDKSLSKEQFLKLAKELIEQK</sequence>
<dbReference type="Proteomes" id="UP000282076">
    <property type="component" value="Unassembled WGS sequence"/>
</dbReference>
<keyword evidence="1" id="KW-0472">Membrane</keyword>
<name>A0A494XB13_9BACL</name>
<organism evidence="2 3">
    <name type="scientific">Cohnella endophytica</name>
    <dbReference type="NCBI Taxonomy" id="2419778"/>
    <lineage>
        <taxon>Bacteria</taxon>
        <taxon>Bacillati</taxon>
        <taxon>Bacillota</taxon>
        <taxon>Bacilli</taxon>
        <taxon>Bacillales</taxon>
        <taxon>Paenibacillaceae</taxon>
        <taxon>Cohnella</taxon>
    </lineage>
</organism>
<dbReference type="RefSeq" id="WP_120979235.1">
    <property type="nucleotide sequence ID" value="NZ_RBZM01000010.1"/>
</dbReference>
<dbReference type="EMBL" id="RBZM01000010">
    <property type="protein sequence ID" value="RKP47945.1"/>
    <property type="molecule type" value="Genomic_DNA"/>
</dbReference>